<dbReference type="AlphaFoldDB" id="A0AA92EBG4"/>
<evidence type="ECO:0000313" key="1">
    <source>
        <dbReference type="EMBL" id="QCX47893.1"/>
    </source>
</evidence>
<protein>
    <submittedName>
        <fullName evidence="1">Uncharacterized protein</fullName>
    </submittedName>
</protein>
<reference evidence="1 2" key="1">
    <citation type="submission" date="2019-04" db="EMBL/GenBank/DDBJ databases">
        <title>Complete Genome of UW386 and Higher Quality Genome of UW700.</title>
        <authorList>
            <person name="Jacobs J."/>
            <person name="Perez A."/>
            <person name="Steidl O."/>
            <person name="Allen C."/>
        </authorList>
    </citation>
    <scope>NUCLEOTIDE SEQUENCE [LARGE SCALE GENOMIC DNA]</scope>
    <source>
        <strain evidence="1 2">UW386</strain>
    </source>
</reference>
<gene>
    <name evidence="1" type="ORF">E7Z57_01515</name>
</gene>
<evidence type="ECO:0000313" key="2">
    <source>
        <dbReference type="Proteomes" id="UP000310553"/>
    </source>
</evidence>
<sequence>MTNSDRRRDLEVSFDQLRAYLQHKQWFEDGKIRNVATIWHRQDNEDAEVVLPLSYVKDYWQRMRDALASVASFEERAVHEVLSEVKRLFANVITIRVVHDDTNDGTIPINDGVLLIAKARDLLSAAARSVYAKRKQFTRGAPKEAKEYLETLLLGQTEVGSYVVNVIAPVQTVAVGAEMVTTIPLAQAITSSLVTGLSALEKATAIYEEKGDLGAFDEAVLAGASSNMCDALLGFSGEKHNRTFEITVMAAPSPLFESKPAKFVFDGRHVEVLEKATGYYKDDYILRERRLTGYITKLSRPRDETSGTITIDSTVGYVERKVQVELTGDDYHQAVVAHDNSKMVRVDGDVHIKSKSAQLLNPKNFGVIEIEDLL</sequence>
<organism evidence="1 2">
    <name type="scientific">Ralstonia solanacearum</name>
    <name type="common">Pseudomonas solanacearum</name>
    <dbReference type="NCBI Taxonomy" id="305"/>
    <lineage>
        <taxon>Bacteria</taxon>
        <taxon>Pseudomonadati</taxon>
        <taxon>Pseudomonadota</taxon>
        <taxon>Betaproteobacteria</taxon>
        <taxon>Burkholderiales</taxon>
        <taxon>Burkholderiaceae</taxon>
        <taxon>Ralstonia</taxon>
        <taxon>Ralstonia solanacearum species complex</taxon>
    </lineage>
</organism>
<accession>A0AA92EBG4</accession>
<dbReference type="Proteomes" id="UP000310553">
    <property type="component" value="Chromosome"/>
</dbReference>
<proteinExistence type="predicted"/>
<dbReference type="EMBL" id="CP039339">
    <property type="protein sequence ID" value="QCX47893.1"/>
    <property type="molecule type" value="Genomic_DNA"/>
</dbReference>
<name>A0AA92EBG4_RALSL</name>